<proteinExistence type="predicted"/>
<evidence type="ECO:0000313" key="2">
    <source>
        <dbReference type="Proteomes" id="UP000291151"/>
    </source>
</evidence>
<dbReference type="EMBL" id="CP036528">
    <property type="protein sequence ID" value="QBK25293.1"/>
    <property type="molecule type" value="Genomic_DNA"/>
</dbReference>
<dbReference type="RefSeq" id="WP_208651682.1">
    <property type="nucleotide sequence ID" value="NZ_CP036528.1"/>
</dbReference>
<dbReference type="NCBIfam" id="NF047593">
    <property type="entry name" value="IS66_ISAeme5_TnpA"/>
    <property type="match status" value="1"/>
</dbReference>
<dbReference type="AlphaFoldDB" id="A0A4P6UQD8"/>
<evidence type="ECO:0008006" key="3">
    <source>
        <dbReference type="Google" id="ProtNLM"/>
    </source>
</evidence>
<sequence length="108" mass="12709">MSSDERKQLWQQRIESYRSSEESSVKAWCKQNQVGHQSMYKWMKRLELETTETSRTSPQWLTVEVSHPLDEKNSPLIVNIGEFSIEVKEGFNPLLFNEVVQVLKTHVK</sequence>
<accession>A0A4P6UQD8</accession>
<protein>
    <recommendedName>
        <fullName evidence="3">IS66 family insertion sequence element accessory protein TnpB</fullName>
    </recommendedName>
</protein>
<keyword evidence="2" id="KW-1185">Reference proteome</keyword>
<dbReference type="Proteomes" id="UP000291151">
    <property type="component" value="Chromosome"/>
</dbReference>
<organism evidence="1 2">
    <name type="scientific">Ureibacillus thermophilus</name>
    <dbReference type="NCBI Taxonomy" id="367743"/>
    <lineage>
        <taxon>Bacteria</taxon>
        <taxon>Bacillati</taxon>
        <taxon>Bacillota</taxon>
        <taxon>Bacilli</taxon>
        <taxon>Bacillales</taxon>
        <taxon>Caryophanaceae</taxon>
        <taxon>Ureibacillus</taxon>
    </lineage>
</organism>
<name>A0A4P6UQD8_9BACL</name>
<reference evidence="1 2" key="1">
    <citation type="submission" date="2019-02" db="EMBL/GenBank/DDBJ databases">
        <title>Ureibacillus thermophilus.</title>
        <authorList>
            <person name="Sunny J.S."/>
            <person name="Natarajan A."/>
            <person name="Saleena L.M."/>
        </authorList>
    </citation>
    <scope>NUCLEOTIDE SEQUENCE [LARGE SCALE GENOMIC DNA]</scope>
    <source>
        <strain evidence="1 2">LM102</strain>
    </source>
</reference>
<dbReference type="KEGG" id="uth:DKZ56_05125"/>
<evidence type="ECO:0000313" key="1">
    <source>
        <dbReference type="EMBL" id="QBK25293.1"/>
    </source>
</evidence>
<gene>
    <name evidence="1" type="ORF">DKZ56_05125</name>
</gene>